<dbReference type="Proteomes" id="UP001501319">
    <property type="component" value="Unassembled WGS sequence"/>
</dbReference>
<dbReference type="RefSeq" id="WP_344116544.1">
    <property type="nucleotide sequence ID" value="NZ_BAAANE010000015.1"/>
</dbReference>
<name>A0ABN2FW87_9ACTN</name>
<dbReference type="EMBL" id="BAAANE010000015">
    <property type="protein sequence ID" value="GAA1660911.1"/>
    <property type="molecule type" value="Genomic_DNA"/>
</dbReference>
<comment type="caution">
    <text evidence="1">The sequence shown here is derived from an EMBL/GenBank/DDBJ whole genome shotgun (WGS) entry which is preliminary data.</text>
</comment>
<keyword evidence="2" id="KW-1185">Reference proteome</keyword>
<evidence type="ECO:0000313" key="2">
    <source>
        <dbReference type="Proteomes" id="UP001501319"/>
    </source>
</evidence>
<protein>
    <submittedName>
        <fullName evidence="1">DUF6390 family protein</fullName>
    </submittedName>
</protein>
<reference evidence="1 2" key="1">
    <citation type="journal article" date="2019" name="Int. J. Syst. Evol. Microbiol.">
        <title>The Global Catalogue of Microorganisms (GCM) 10K type strain sequencing project: providing services to taxonomists for standard genome sequencing and annotation.</title>
        <authorList>
            <consortium name="The Broad Institute Genomics Platform"/>
            <consortium name="The Broad Institute Genome Sequencing Center for Infectious Disease"/>
            <person name="Wu L."/>
            <person name="Ma J."/>
        </authorList>
    </citation>
    <scope>NUCLEOTIDE SEQUENCE [LARGE SCALE GENOMIC DNA]</scope>
    <source>
        <strain evidence="1 2">JCM 14306</strain>
    </source>
</reference>
<evidence type="ECO:0000313" key="1">
    <source>
        <dbReference type="EMBL" id="GAA1660911.1"/>
    </source>
</evidence>
<organism evidence="1 2">
    <name type="scientific">Kribbella alba</name>
    <dbReference type="NCBI Taxonomy" id="190197"/>
    <lineage>
        <taxon>Bacteria</taxon>
        <taxon>Bacillati</taxon>
        <taxon>Actinomycetota</taxon>
        <taxon>Actinomycetes</taxon>
        <taxon>Propionibacteriales</taxon>
        <taxon>Kribbellaceae</taxon>
        <taxon>Kribbella</taxon>
    </lineage>
</organism>
<accession>A0ABN2FW87</accession>
<dbReference type="InterPro" id="IPR045660">
    <property type="entry name" value="DUF6390"/>
</dbReference>
<proteinExistence type="predicted"/>
<dbReference type="Pfam" id="PF19927">
    <property type="entry name" value="DUF6390"/>
    <property type="match status" value="1"/>
</dbReference>
<sequence>MSTGVRGAAVRQQTPGPILFVRYALGPNRHGYCGPDDNTSFFEYGVTGKVDNGLRSLAMEFAGAWPYLELIAGATGIADPLDHRVVEAYWVGNALLDKVGACALGNSMEDRFRYKTGHQFADLAEGVVAGGMPHHSFHVFCIYPWVGLLGDDRRSGQALTVLDKCRIRWGKVIIDTGDQVVVESRPLTWDGRRLELGEPQQETVIRGADGMSLLAPLQPGEWVAMHWEWVCDRLTPEQLTSLRRYTVFHLSMVNDRLSHPGAKIALG</sequence>
<gene>
    <name evidence="1" type="ORF">GCM10009744_63270</name>
</gene>